<dbReference type="Proteomes" id="UP000580568">
    <property type="component" value="Unassembled WGS sequence"/>
</dbReference>
<proteinExistence type="inferred from homology"/>
<dbReference type="InterPro" id="IPR000979">
    <property type="entry name" value="Phosphodiesterase_MJ0936/Vps29"/>
</dbReference>
<gene>
    <name evidence="4" type="ORF">bsdtw1_01549</name>
</gene>
<dbReference type="PANTHER" id="PTHR42850:SF2">
    <property type="entry name" value="BLL5683 PROTEIN"/>
    <property type="match status" value="1"/>
</dbReference>
<dbReference type="PANTHER" id="PTHR42850">
    <property type="entry name" value="METALLOPHOSPHOESTERASE"/>
    <property type="match status" value="1"/>
</dbReference>
<dbReference type="InterPro" id="IPR011152">
    <property type="entry name" value="Pesterase_MJ0912"/>
</dbReference>
<keyword evidence="5" id="KW-1185">Reference proteome</keyword>
<dbReference type="GO" id="GO:0046872">
    <property type="term" value="F:metal ion binding"/>
    <property type="evidence" value="ECO:0007669"/>
    <property type="project" value="UniProtKB-KW"/>
</dbReference>
<evidence type="ECO:0000313" key="5">
    <source>
        <dbReference type="Proteomes" id="UP000580568"/>
    </source>
</evidence>
<dbReference type="EC" id="3.1.4.-" evidence="2"/>
<name>A0A6V8SE08_9CLOT</name>
<dbReference type="GO" id="GO:0005737">
    <property type="term" value="C:cytoplasm"/>
    <property type="evidence" value="ECO:0007669"/>
    <property type="project" value="TreeGrafter"/>
</dbReference>
<evidence type="ECO:0000256" key="2">
    <source>
        <dbReference type="RuleBase" id="RU362039"/>
    </source>
</evidence>
<feature type="domain" description="Serine/threonine specific protein phosphatases" evidence="3">
    <location>
        <begin position="61"/>
        <end position="66"/>
    </location>
</feature>
<organism evidence="4 5">
    <name type="scientific">Clostridium fungisolvens</name>
    <dbReference type="NCBI Taxonomy" id="1604897"/>
    <lineage>
        <taxon>Bacteria</taxon>
        <taxon>Bacillati</taxon>
        <taxon>Bacillota</taxon>
        <taxon>Clostridia</taxon>
        <taxon>Eubacteriales</taxon>
        <taxon>Clostridiaceae</taxon>
        <taxon>Clostridium</taxon>
    </lineage>
</organism>
<dbReference type="Gene3D" id="3.60.21.10">
    <property type="match status" value="1"/>
</dbReference>
<dbReference type="InterPro" id="IPR006186">
    <property type="entry name" value="Ser/Thr-sp_prot-phosphatase"/>
</dbReference>
<dbReference type="PIRSF" id="PIRSF000883">
    <property type="entry name" value="Pesterase_MJ0912"/>
    <property type="match status" value="1"/>
</dbReference>
<dbReference type="PROSITE" id="PS00125">
    <property type="entry name" value="SER_THR_PHOSPHATASE"/>
    <property type="match status" value="1"/>
</dbReference>
<protein>
    <recommendedName>
        <fullName evidence="2">Phosphoesterase</fullName>
        <ecNumber evidence="2">3.1.4.-</ecNumber>
    </recommendedName>
</protein>
<dbReference type="GO" id="GO:0016791">
    <property type="term" value="F:phosphatase activity"/>
    <property type="evidence" value="ECO:0007669"/>
    <property type="project" value="TreeGrafter"/>
</dbReference>
<comment type="caution">
    <text evidence="4">The sequence shown here is derived from an EMBL/GenBank/DDBJ whole genome shotgun (WGS) entry which is preliminary data.</text>
</comment>
<dbReference type="SUPFAM" id="SSF56300">
    <property type="entry name" value="Metallo-dependent phosphatases"/>
    <property type="match status" value="1"/>
</dbReference>
<keyword evidence="2" id="KW-0479">Metal-binding</keyword>
<evidence type="ECO:0000259" key="3">
    <source>
        <dbReference type="PROSITE" id="PS00125"/>
    </source>
</evidence>
<dbReference type="InterPro" id="IPR029052">
    <property type="entry name" value="Metallo-depent_PP-like"/>
</dbReference>
<dbReference type="InterPro" id="IPR050126">
    <property type="entry name" value="Ap4A_hydrolase"/>
</dbReference>
<dbReference type="EMBL" id="BLZR01000001">
    <property type="protein sequence ID" value="GFP75469.1"/>
    <property type="molecule type" value="Genomic_DNA"/>
</dbReference>
<evidence type="ECO:0000256" key="1">
    <source>
        <dbReference type="ARBA" id="ARBA00008950"/>
    </source>
</evidence>
<dbReference type="AlphaFoldDB" id="A0A6V8SE08"/>
<dbReference type="InterPro" id="IPR024654">
    <property type="entry name" value="Calcineurin-like_PHP_lpxH"/>
</dbReference>
<sequence>MKIGVITDIHNNIDALNAVLDEFASLGIEKIICSGDIIGIGPKPEETVKRIMLLEDDIECVRGNHENYLINGIPLIVPNDEKMGYGEMEHHKWEHGKLSEESIEFIKALPYTKVLKICGKTIYIAHYAINEDNKYVNYTPNPSLDDLEMMFQDVEADIIVYGHNHAPLINHESNKWYINTGSLGCPSNNINIARAGIIIVNEESIKYEELKVRYEVKKVIEDIKNIGYPDFKNILKYFYGIS</sequence>
<dbReference type="NCBIfam" id="TIGR00040">
    <property type="entry name" value="yfcE"/>
    <property type="match status" value="1"/>
</dbReference>
<reference evidence="4 5" key="1">
    <citation type="submission" date="2020-07" db="EMBL/GenBank/DDBJ databases">
        <title>A new beta-1,3-glucan-decomposing anaerobic bacterium isolated from anoxic soil subjected to biological soil disinfestation.</title>
        <authorList>
            <person name="Ueki A."/>
            <person name="Tonouchi A."/>
        </authorList>
    </citation>
    <scope>NUCLEOTIDE SEQUENCE [LARGE SCALE GENOMIC DNA]</scope>
    <source>
        <strain evidence="4 5">TW1</strain>
    </source>
</reference>
<comment type="cofactor">
    <cofactor evidence="2">
        <name>a divalent metal cation</name>
        <dbReference type="ChEBI" id="CHEBI:60240"/>
    </cofactor>
</comment>
<evidence type="ECO:0000313" key="4">
    <source>
        <dbReference type="EMBL" id="GFP75469.1"/>
    </source>
</evidence>
<accession>A0A6V8SE08</accession>
<dbReference type="Pfam" id="PF12850">
    <property type="entry name" value="Metallophos_2"/>
    <property type="match status" value="1"/>
</dbReference>
<dbReference type="RefSeq" id="WP_183276971.1">
    <property type="nucleotide sequence ID" value="NZ_BLZR01000001.1"/>
</dbReference>
<comment type="similarity">
    <text evidence="1 2">Belongs to the metallophosphoesterase superfamily. YfcE family.</text>
</comment>